<feature type="transmembrane region" description="Helical" evidence="6">
    <location>
        <begin position="44"/>
        <end position="60"/>
    </location>
</feature>
<keyword evidence="2" id="KW-1003">Cell membrane</keyword>
<feature type="transmembrane region" description="Helical" evidence="6">
    <location>
        <begin position="67"/>
        <end position="87"/>
    </location>
</feature>
<dbReference type="EMBL" id="JAHQCW010000040">
    <property type="protein sequence ID" value="MBU9738735.1"/>
    <property type="molecule type" value="Genomic_DNA"/>
</dbReference>
<evidence type="ECO:0000313" key="8">
    <source>
        <dbReference type="Proteomes" id="UP000712157"/>
    </source>
</evidence>
<evidence type="ECO:0000256" key="3">
    <source>
        <dbReference type="ARBA" id="ARBA00022692"/>
    </source>
</evidence>
<dbReference type="PANTHER" id="PTHR34857">
    <property type="entry name" value="SLL0384 PROTEIN"/>
    <property type="match status" value="1"/>
</dbReference>
<name>A0A949NIT5_9FIRM</name>
<proteinExistence type="predicted"/>
<evidence type="ECO:0000313" key="7">
    <source>
        <dbReference type="EMBL" id="MBU9738735.1"/>
    </source>
</evidence>
<keyword evidence="5 6" id="KW-0472">Membrane</keyword>
<protein>
    <submittedName>
        <fullName evidence="7">Energy-coupling factor transporter transmembrane protein EcfT</fullName>
    </submittedName>
</protein>
<dbReference type="AlphaFoldDB" id="A0A949NIT5"/>
<feature type="transmembrane region" description="Helical" evidence="6">
    <location>
        <begin position="224"/>
        <end position="244"/>
    </location>
</feature>
<gene>
    <name evidence="7" type="ORF">KTH89_19520</name>
</gene>
<dbReference type="InterPro" id="IPR003339">
    <property type="entry name" value="ABC/ECF_trnsptr_transmembrane"/>
</dbReference>
<feature type="transmembrane region" description="Helical" evidence="6">
    <location>
        <begin position="21"/>
        <end position="38"/>
    </location>
</feature>
<sequence>MRGSFLQVSTEHRGLVFDPRTKLLLLITMSTFVLGGIAGEKLSFLLPCFCVLPFVLLLTARKYKTAALYFILYTGSYLLNLLATPHLTGFPAFLVLGCAGILTRFMPSMMLAVYVVSSMTVSEFTAAMQRLHLSEKIIIPMSVMFRFFPTVADEFSSINAAMKMRGIAFGGKNAGKMLEYRLIPLMTCTVKIGDELSAAALTRGLGGTVKRTNVCKIGFHAQDVIAILFCAGCFGFLILDVAGVL</sequence>
<feature type="transmembrane region" description="Helical" evidence="6">
    <location>
        <begin position="93"/>
        <end position="116"/>
    </location>
</feature>
<keyword evidence="8" id="KW-1185">Reference proteome</keyword>
<keyword evidence="3 6" id="KW-0812">Transmembrane</keyword>
<dbReference type="Pfam" id="PF02361">
    <property type="entry name" value="CbiQ"/>
    <property type="match status" value="1"/>
</dbReference>
<evidence type="ECO:0000256" key="2">
    <source>
        <dbReference type="ARBA" id="ARBA00022475"/>
    </source>
</evidence>
<comment type="caution">
    <text evidence="7">The sequence shown here is derived from an EMBL/GenBank/DDBJ whole genome shotgun (WGS) entry which is preliminary data.</text>
</comment>
<dbReference type="CDD" id="cd16914">
    <property type="entry name" value="EcfT"/>
    <property type="match status" value="1"/>
</dbReference>
<keyword evidence="4 6" id="KW-1133">Transmembrane helix</keyword>
<reference evidence="7" key="1">
    <citation type="submission" date="2021-06" db="EMBL/GenBank/DDBJ databases">
        <title>Description of novel taxa of the family Lachnospiraceae.</title>
        <authorList>
            <person name="Chaplin A.V."/>
            <person name="Sokolova S.R."/>
            <person name="Pikina A.P."/>
            <person name="Korzhanova M."/>
            <person name="Belova V."/>
            <person name="Korostin D."/>
            <person name="Efimov B.A."/>
        </authorList>
    </citation>
    <scope>NUCLEOTIDE SEQUENCE</scope>
    <source>
        <strain evidence="7">ASD5720</strain>
    </source>
</reference>
<comment type="subcellular location">
    <subcellularLocation>
        <location evidence="1">Membrane</location>
        <topology evidence="1">Multi-pass membrane protein</topology>
    </subcellularLocation>
</comment>
<dbReference type="RefSeq" id="WP_238722809.1">
    <property type="nucleotide sequence ID" value="NZ_JAHQCW010000040.1"/>
</dbReference>
<evidence type="ECO:0000256" key="1">
    <source>
        <dbReference type="ARBA" id="ARBA00004141"/>
    </source>
</evidence>
<dbReference type="Proteomes" id="UP000712157">
    <property type="component" value="Unassembled WGS sequence"/>
</dbReference>
<dbReference type="PANTHER" id="PTHR34857:SF2">
    <property type="entry name" value="SLL0384 PROTEIN"/>
    <property type="match status" value="1"/>
</dbReference>
<accession>A0A949NIT5</accession>
<evidence type="ECO:0000256" key="6">
    <source>
        <dbReference type="SAM" id="Phobius"/>
    </source>
</evidence>
<evidence type="ECO:0000256" key="5">
    <source>
        <dbReference type="ARBA" id="ARBA00023136"/>
    </source>
</evidence>
<organism evidence="7 8">
    <name type="scientific">Diplocloster agilis</name>
    <dbReference type="NCBI Taxonomy" id="2850323"/>
    <lineage>
        <taxon>Bacteria</taxon>
        <taxon>Bacillati</taxon>
        <taxon>Bacillota</taxon>
        <taxon>Clostridia</taxon>
        <taxon>Lachnospirales</taxon>
        <taxon>Lachnospiraceae</taxon>
        <taxon>Diplocloster</taxon>
    </lineage>
</organism>
<dbReference type="GO" id="GO:0005886">
    <property type="term" value="C:plasma membrane"/>
    <property type="evidence" value="ECO:0007669"/>
    <property type="project" value="UniProtKB-ARBA"/>
</dbReference>
<evidence type="ECO:0000256" key="4">
    <source>
        <dbReference type="ARBA" id="ARBA00022989"/>
    </source>
</evidence>
<dbReference type="InterPro" id="IPR051611">
    <property type="entry name" value="ECF_transporter_component"/>
</dbReference>